<organism evidence="2">
    <name type="scientific">bioreactor metagenome</name>
    <dbReference type="NCBI Taxonomy" id="1076179"/>
    <lineage>
        <taxon>unclassified sequences</taxon>
        <taxon>metagenomes</taxon>
        <taxon>ecological metagenomes</taxon>
    </lineage>
</organism>
<evidence type="ECO:0000256" key="1">
    <source>
        <dbReference type="SAM" id="Phobius"/>
    </source>
</evidence>
<keyword evidence="1" id="KW-0472">Membrane</keyword>
<dbReference type="EMBL" id="VSSQ01033765">
    <property type="protein sequence ID" value="MPM85467.1"/>
    <property type="molecule type" value="Genomic_DNA"/>
</dbReference>
<gene>
    <name evidence="2" type="ORF">SDC9_132548</name>
</gene>
<keyword evidence="1" id="KW-1133">Transmembrane helix</keyword>
<keyword evidence="1" id="KW-0812">Transmembrane</keyword>
<evidence type="ECO:0000313" key="2">
    <source>
        <dbReference type="EMBL" id="MPM85467.1"/>
    </source>
</evidence>
<proteinExistence type="predicted"/>
<name>A0A645D8E3_9ZZZZ</name>
<protein>
    <submittedName>
        <fullName evidence="2">Uncharacterized protein</fullName>
    </submittedName>
</protein>
<accession>A0A645D8E3</accession>
<feature type="transmembrane region" description="Helical" evidence="1">
    <location>
        <begin position="83"/>
        <end position="103"/>
    </location>
</feature>
<dbReference type="AlphaFoldDB" id="A0A645D8E3"/>
<sequence>MILIGEDIHIQPDLGDKILHALAVQSRDLPQSFQGILIRGKGMFDLFIQIPYERLQVVVVPPDSAQQVDVVVGDVTVTGFKKLLFGCFYLFVVYLFNIAHGHFFPLTQLVDQSGCRYSRGIA</sequence>
<comment type="caution">
    <text evidence="2">The sequence shown here is derived from an EMBL/GenBank/DDBJ whole genome shotgun (WGS) entry which is preliminary data.</text>
</comment>
<reference evidence="2" key="1">
    <citation type="submission" date="2019-08" db="EMBL/GenBank/DDBJ databases">
        <authorList>
            <person name="Kucharzyk K."/>
            <person name="Murdoch R.W."/>
            <person name="Higgins S."/>
            <person name="Loffler F."/>
        </authorList>
    </citation>
    <scope>NUCLEOTIDE SEQUENCE</scope>
</reference>